<keyword evidence="1" id="KW-0812">Transmembrane</keyword>
<feature type="transmembrane region" description="Helical" evidence="1">
    <location>
        <begin position="91"/>
        <end position="116"/>
    </location>
</feature>
<gene>
    <name evidence="2" type="ORF">RESH_01226</name>
</gene>
<name>M5S9M4_9BACT</name>
<dbReference type="AlphaFoldDB" id="M5S9M4"/>
<evidence type="ECO:0000313" key="3">
    <source>
        <dbReference type="Proteomes" id="UP000011996"/>
    </source>
</evidence>
<comment type="caution">
    <text evidence="2">The sequence shown here is derived from an EMBL/GenBank/DDBJ whole genome shotgun (WGS) entry which is preliminary data.</text>
</comment>
<keyword evidence="1" id="KW-0472">Membrane</keyword>
<evidence type="ECO:0000313" key="2">
    <source>
        <dbReference type="EMBL" id="EMI28191.1"/>
    </source>
</evidence>
<accession>M5S9M4</accession>
<reference evidence="2 3" key="1">
    <citation type="journal article" date="2013" name="Mar. Genomics">
        <title>Expression of sulfatases in Rhodopirellula baltica and the diversity of sulfatases in the genus Rhodopirellula.</title>
        <authorList>
            <person name="Wegner C.E."/>
            <person name="Richter-Heitmann T."/>
            <person name="Klindworth A."/>
            <person name="Klockow C."/>
            <person name="Richter M."/>
            <person name="Achstetter T."/>
            <person name="Glockner F.O."/>
            <person name="Harder J."/>
        </authorList>
    </citation>
    <scope>NUCLEOTIDE SEQUENCE [LARGE SCALE GENOMIC DNA]</scope>
    <source>
        <strain evidence="2 3">SH398</strain>
    </source>
</reference>
<dbReference type="EMBL" id="ANOF01000043">
    <property type="protein sequence ID" value="EMI28191.1"/>
    <property type="molecule type" value="Genomic_DNA"/>
</dbReference>
<organism evidence="2 3">
    <name type="scientific">Rhodopirellula europaea SH398</name>
    <dbReference type="NCBI Taxonomy" id="1263868"/>
    <lineage>
        <taxon>Bacteria</taxon>
        <taxon>Pseudomonadati</taxon>
        <taxon>Planctomycetota</taxon>
        <taxon>Planctomycetia</taxon>
        <taxon>Pirellulales</taxon>
        <taxon>Pirellulaceae</taxon>
        <taxon>Rhodopirellula</taxon>
    </lineage>
</organism>
<dbReference type="STRING" id="1263868.RESH_01226"/>
<proteinExistence type="predicted"/>
<sequence length="138" mass="14994">MNWFFCWTLAFRPVSLGVVNFVVGWLFLADIQNSDGQECPSQRDALARNAPPNFYDGPIRGETETPSTIYFSNVAKETVPGGVADGGWHHALLHALLIVPVIRSLVLFLLASIVALEKRGLVHGLSVHGGTSDNHAKS</sequence>
<protein>
    <submittedName>
        <fullName evidence="2">Membrane protein</fullName>
    </submittedName>
</protein>
<keyword evidence="1" id="KW-1133">Transmembrane helix</keyword>
<dbReference type="Proteomes" id="UP000011996">
    <property type="component" value="Unassembled WGS sequence"/>
</dbReference>
<evidence type="ECO:0000256" key="1">
    <source>
        <dbReference type="SAM" id="Phobius"/>
    </source>
</evidence>
<dbReference type="PATRIC" id="fig|1263868.3.peg.1317"/>